<gene>
    <name evidence="2" type="ORF">R3P93_00245</name>
</gene>
<evidence type="ECO:0000313" key="3">
    <source>
        <dbReference type="Proteomes" id="UP001186104"/>
    </source>
</evidence>
<protein>
    <submittedName>
        <fullName evidence="2">Uncharacterized protein</fullName>
    </submittedName>
</protein>
<sequence>MTHDEGAAGAVDHNMDEPRKGASGFGSFLEMFQDASTDKSDTER</sequence>
<name>A0ABU4CU58_9NOCA</name>
<evidence type="ECO:0000313" key="2">
    <source>
        <dbReference type="EMBL" id="MDV6300980.1"/>
    </source>
</evidence>
<comment type="caution">
    <text evidence="2">The sequence shown here is derived from an EMBL/GenBank/DDBJ whole genome shotgun (WGS) entry which is preliminary data.</text>
</comment>
<keyword evidence="3" id="KW-1185">Reference proteome</keyword>
<evidence type="ECO:0000256" key="1">
    <source>
        <dbReference type="SAM" id="MobiDB-lite"/>
    </source>
</evidence>
<feature type="region of interest" description="Disordered" evidence="1">
    <location>
        <begin position="1"/>
        <end position="44"/>
    </location>
</feature>
<proteinExistence type="predicted"/>
<dbReference type="RefSeq" id="WP_255183086.1">
    <property type="nucleotide sequence ID" value="NZ_JAWLKF010000001.1"/>
</dbReference>
<dbReference type="Proteomes" id="UP001186104">
    <property type="component" value="Unassembled WGS sequence"/>
</dbReference>
<organism evidence="2 3">
    <name type="scientific">Rhodococcus cerastii</name>
    <dbReference type="NCBI Taxonomy" id="908616"/>
    <lineage>
        <taxon>Bacteria</taxon>
        <taxon>Bacillati</taxon>
        <taxon>Actinomycetota</taxon>
        <taxon>Actinomycetes</taxon>
        <taxon>Mycobacteriales</taxon>
        <taxon>Nocardiaceae</taxon>
        <taxon>Rhodococcus</taxon>
    </lineage>
</organism>
<accession>A0ABU4CU58</accession>
<reference evidence="2 3" key="1">
    <citation type="submission" date="2023-10" db="EMBL/GenBank/DDBJ databases">
        <title>Development of a sustainable strategy for remediation of hydrocarbon-contaminated territories based on the waste exchange concept.</title>
        <authorList>
            <person name="Krivoruchko A."/>
        </authorList>
    </citation>
    <scope>NUCLEOTIDE SEQUENCE [LARGE SCALE GENOMIC DNA]</scope>
    <source>
        <strain evidence="2 3">IEGM 1327</strain>
    </source>
</reference>
<dbReference type="EMBL" id="JAWLKF010000001">
    <property type="protein sequence ID" value="MDV6300980.1"/>
    <property type="molecule type" value="Genomic_DNA"/>
</dbReference>